<dbReference type="SUPFAM" id="SSF141571">
    <property type="entry name" value="Pentapeptide repeat-like"/>
    <property type="match status" value="1"/>
</dbReference>
<proteinExistence type="predicted"/>
<sequence>MPYINFKEEVFKGKEELYKRIENNKELFSEIKNNKNKISIQPDEKYSFRIIKDRTINNSKTENEGDFLEITDKNIVCTEFIKCKFYNIKFKNCTFVACRFIECDFGGGGVIFENCTMILEEINNVPSLNKKDNLSCSFEKCKLYCKFLSSNITYLIIDECELKDTSFELTDMSNAIIINSYMKRINLMDVDLSGGKIISTYIEDLEFNDKLKSKLDPKTFFDKIQPKKKTKDEYEGIYEVYETIADKYNENNLKNNFGEYYYLCKNMQRKSLKKLLPKTISYIYWFTCGYGERILYPLITSLVLILIFATMYLTLGYSSQSQIISYWWGIGLPKSFNEFLSQVNQCINISVEVFTGLGSDNETPIPASFIVANTEMIVGVIMMGVGIGTLTRKLVR</sequence>
<reference evidence="2 3" key="1">
    <citation type="submission" date="2014-07" db="EMBL/GenBank/DDBJ databases">
        <title>Draft genome of Clostridium sulfidigenes 113A isolated from sediments associated with methane hydrate from Krishna Godavari basin.</title>
        <authorList>
            <person name="Honkalas V.S."/>
            <person name="Dabir A.P."/>
            <person name="Arora P."/>
            <person name="Dhakephalkar P.K."/>
        </authorList>
    </citation>
    <scope>NUCLEOTIDE SEQUENCE [LARGE SCALE GENOMIC DNA]</scope>
    <source>
        <strain evidence="2 3">113A</strain>
    </source>
</reference>
<feature type="transmembrane region" description="Helical" evidence="1">
    <location>
        <begin position="367"/>
        <end position="390"/>
    </location>
</feature>
<evidence type="ECO:0000256" key="1">
    <source>
        <dbReference type="SAM" id="Phobius"/>
    </source>
</evidence>
<dbReference type="RefSeq" id="WP_035133094.1">
    <property type="nucleotide sequence ID" value="NZ_JPMD01000025.1"/>
</dbReference>
<feature type="transmembrane region" description="Helical" evidence="1">
    <location>
        <begin position="294"/>
        <end position="315"/>
    </location>
</feature>
<accession>A0A084JB20</accession>
<evidence type="ECO:0000313" key="2">
    <source>
        <dbReference type="EMBL" id="KEZ86154.1"/>
    </source>
</evidence>
<dbReference type="eggNOG" id="COG1357">
    <property type="taxonomic scope" value="Bacteria"/>
</dbReference>
<keyword evidence="1" id="KW-0812">Transmembrane</keyword>
<dbReference type="Gene3D" id="2.160.20.80">
    <property type="entry name" value="E3 ubiquitin-protein ligase SopA"/>
    <property type="match status" value="1"/>
</dbReference>
<evidence type="ECO:0008006" key="4">
    <source>
        <dbReference type="Google" id="ProtNLM"/>
    </source>
</evidence>
<protein>
    <recommendedName>
        <fullName evidence="4">Pentapeptide repeat-containing protein</fullName>
    </recommendedName>
</protein>
<dbReference type="InterPro" id="IPR001646">
    <property type="entry name" value="5peptide_repeat"/>
</dbReference>
<dbReference type="EMBL" id="JPMD01000025">
    <property type="protein sequence ID" value="KEZ86154.1"/>
    <property type="molecule type" value="Genomic_DNA"/>
</dbReference>
<keyword evidence="1" id="KW-0472">Membrane</keyword>
<dbReference type="Pfam" id="PF13576">
    <property type="entry name" value="Pentapeptide_3"/>
    <property type="match status" value="1"/>
</dbReference>
<keyword evidence="3" id="KW-1185">Reference proteome</keyword>
<organism evidence="2 3">
    <name type="scientific">Clostridium sulfidigenes</name>
    <dbReference type="NCBI Taxonomy" id="318464"/>
    <lineage>
        <taxon>Bacteria</taxon>
        <taxon>Bacillati</taxon>
        <taxon>Bacillota</taxon>
        <taxon>Clostridia</taxon>
        <taxon>Eubacteriales</taxon>
        <taxon>Clostridiaceae</taxon>
        <taxon>Clostridium</taxon>
    </lineage>
</organism>
<keyword evidence="1" id="KW-1133">Transmembrane helix</keyword>
<dbReference type="STRING" id="318464.IO99_10765"/>
<evidence type="ECO:0000313" key="3">
    <source>
        <dbReference type="Proteomes" id="UP000028542"/>
    </source>
</evidence>
<dbReference type="Proteomes" id="UP000028542">
    <property type="component" value="Unassembled WGS sequence"/>
</dbReference>
<gene>
    <name evidence="2" type="ORF">IO99_10765</name>
</gene>
<name>A0A084JB20_9CLOT</name>
<dbReference type="AlphaFoldDB" id="A0A084JB20"/>
<comment type="caution">
    <text evidence="2">The sequence shown here is derived from an EMBL/GenBank/DDBJ whole genome shotgun (WGS) entry which is preliminary data.</text>
</comment>